<dbReference type="Gene3D" id="3.40.50.12780">
    <property type="entry name" value="N-terminal domain of ligase-like"/>
    <property type="match status" value="1"/>
</dbReference>
<feature type="domain" description="AMP-binding enzyme C-terminal" evidence="4">
    <location>
        <begin position="479"/>
        <end position="556"/>
    </location>
</feature>
<name>A0A263CVH2_9PSEU</name>
<dbReference type="Pfam" id="PF00501">
    <property type="entry name" value="AMP-binding"/>
    <property type="match status" value="1"/>
</dbReference>
<proteinExistence type="inferred from homology"/>
<evidence type="ECO:0000256" key="1">
    <source>
        <dbReference type="ARBA" id="ARBA00006432"/>
    </source>
</evidence>
<evidence type="ECO:0000313" key="5">
    <source>
        <dbReference type="EMBL" id="OZM70130.1"/>
    </source>
</evidence>
<dbReference type="Gene3D" id="3.30.300.30">
    <property type="match status" value="1"/>
</dbReference>
<dbReference type="AlphaFoldDB" id="A0A263CVH2"/>
<organism evidence="5 6">
    <name type="scientific">Amycolatopsis antarctica</name>
    <dbReference type="NCBI Taxonomy" id="1854586"/>
    <lineage>
        <taxon>Bacteria</taxon>
        <taxon>Bacillati</taxon>
        <taxon>Actinomycetota</taxon>
        <taxon>Actinomycetes</taxon>
        <taxon>Pseudonocardiales</taxon>
        <taxon>Pseudonocardiaceae</taxon>
        <taxon>Amycolatopsis</taxon>
    </lineage>
</organism>
<dbReference type="OrthoDB" id="9803968at2"/>
<reference evidence="5 6" key="1">
    <citation type="submission" date="2017-07" db="EMBL/GenBank/DDBJ databases">
        <title>Amycolatopsis antarcticus sp. nov., isolated from the surface of an Antarcticus brown macroalga.</title>
        <authorList>
            <person name="Wang J."/>
            <person name="Leiva S."/>
            <person name="Huang J."/>
            <person name="Huang Y."/>
        </authorList>
    </citation>
    <scope>NUCLEOTIDE SEQUENCE [LARGE SCALE GENOMIC DNA]</scope>
    <source>
        <strain evidence="5 6">AU-G6</strain>
    </source>
</reference>
<feature type="domain" description="AMP-dependent synthetase/ligase" evidence="3">
    <location>
        <begin position="40"/>
        <end position="423"/>
    </location>
</feature>
<evidence type="ECO:0000259" key="3">
    <source>
        <dbReference type="Pfam" id="PF00501"/>
    </source>
</evidence>
<dbReference type="InterPro" id="IPR000873">
    <property type="entry name" value="AMP-dep_synth/lig_dom"/>
</dbReference>
<dbReference type="GO" id="GO:0006631">
    <property type="term" value="P:fatty acid metabolic process"/>
    <property type="evidence" value="ECO:0007669"/>
    <property type="project" value="TreeGrafter"/>
</dbReference>
<dbReference type="SUPFAM" id="SSF56801">
    <property type="entry name" value="Acetyl-CoA synthetase-like"/>
    <property type="match status" value="1"/>
</dbReference>
<dbReference type="InterPro" id="IPR042099">
    <property type="entry name" value="ANL_N_sf"/>
</dbReference>
<dbReference type="GO" id="GO:0031956">
    <property type="term" value="F:medium-chain fatty acid-CoA ligase activity"/>
    <property type="evidence" value="ECO:0007669"/>
    <property type="project" value="TreeGrafter"/>
</dbReference>
<evidence type="ECO:0000259" key="4">
    <source>
        <dbReference type="Pfam" id="PF13193"/>
    </source>
</evidence>
<dbReference type="PANTHER" id="PTHR43201">
    <property type="entry name" value="ACYL-COA SYNTHETASE"/>
    <property type="match status" value="1"/>
</dbReference>
<keyword evidence="6" id="KW-1185">Reference proteome</keyword>
<dbReference type="Proteomes" id="UP000242444">
    <property type="component" value="Unassembled WGS sequence"/>
</dbReference>
<dbReference type="Pfam" id="PF13193">
    <property type="entry name" value="AMP-binding_C"/>
    <property type="match status" value="1"/>
</dbReference>
<dbReference type="RefSeq" id="WP_094865948.1">
    <property type="nucleotide sequence ID" value="NZ_NKYE01000024.1"/>
</dbReference>
<comment type="caution">
    <text evidence="5">The sequence shown here is derived from an EMBL/GenBank/DDBJ whole genome shotgun (WGS) entry which is preliminary data.</text>
</comment>
<dbReference type="EMBL" id="NKYE01000024">
    <property type="protein sequence ID" value="OZM70130.1"/>
    <property type="molecule type" value="Genomic_DNA"/>
</dbReference>
<evidence type="ECO:0000256" key="2">
    <source>
        <dbReference type="ARBA" id="ARBA00022598"/>
    </source>
</evidence>
<sequence length="574" mass="61683">MRCHPPERARDYLDRGWWSGETVDGLLRARVAEAPGRQAFADPPDTASLIGRDPVRWTWRELDEQVDALAADLLARGVRAGEVVAVQLPNSSALVQAFLAIVRIGAIVMPFPVAYREHELIPMCRRAGAVCLLTTTGHGEHRLAAQALRVGAEVPSVRFVLSRGQHEPDGTVRWPDEPIGPAGRELLDAHLAAHPADVSDCVTICWTSGTETDPKAVPRCHGDWLVMALGTCHAAALGPEDVLLSPFPMTNMAGISGMFLPWLMVGGVFVPHQPFDLGIFLGQIAQESATYTVAPPALLNMLLRNEEILSTVDLSSLRTIGCGSSPLNTPMVRGWHERYGIDVINFFGSNEGIALLSDPRDIPDPGQRATYFPNFSGPAVWSTPIAERVSVRLHDLSTGERITAPGIPGELRVAGPTVFGGYLGEGTGAPLDRAVFDDDGHYRTGDVFAIDGEDGRFLRYLDRAKDLIIRGGANISPAELEDLLAAHSGVAEVAVVGVADAVLGERVCAVVVPADPADPPGLDTLLGALRERGLASFKLPERLELVDSLPRNAVGKVLKRELRDRFAAPVPLGR</sequence>
<keyword evidence="2 5" id="KW-0436">Ligase</keyword>
<dbReference type="InParanoid" id="A0A263CVH2"/>
<accession>A0A263CVH2</accession>
<comment type="similarity">
    <text evidence="1">Belongs to the ATP-dependent AMP-binding enzyme family.</text>
</comment>
<evidence type="ECO:0000313" key="6">
    <source>
        <dbReference type="Proteomes" id="UP000242444"/>
    </source>
</evidence>
<protein>
    <submittedName>
        <fullName evidence="5">2,3-dihydroxybenzoate-AMP ligase</fullName>
    </submittedName>
</protein>
<dbReference type="CDD" id="cd04433">
    <property type="entry name" value="AFD_class_I"/>
    <property type="match status" value="1"/>
</dbReference>
<gene>
    <name evidence="5" type="ORF">CFN78_27065</name>
</gene>
<dbReference type="InterPro" id="IPR045851">
    <property type="entry name" value="AMP-bd_C_sf"/>
</dbReference>
<dbReference type="PANTHER" id="PTHR43201:SF5">
    <property type="entry name" value="MEDIUM-CHAIN ACYL-COA LIGASE ACSF2, MITOCHONDRIAL"/>
    <property type="match status" value="1"/>
</dbReference>
<dbReference type="InterPro" id="IPR025110">
    <property type="entry name" value="AMP-bd_C"/>
</dbReference>